<gene>
    <name evidence="1" type="ORF">SAMN02745138_01932</name>
</gene>
<keyword evidence="2" id="KW-1185">Reference proteome</keyword>
<dbReference type="OrthoDB" id="9775547at2"/>
<dbReference type="InterPro" id="IPR027417">
    <property type="entry name" value="P-loop_NTPase"/>
</dbReference>
<dbReference type="EMBL" id="FRAH01000033">
    <property type="protein sequence ID" value="SHK55670.1"/>
    <property type="molecule type" value="Genomic_DNA"/>
</dbReference>
<dbReference type="Proteomes" id="UP000183975">
    <property type="component" value="Unassembled WGS sequence"/>
</dbReference>
<sequence>MTKPLQVMSGEELMDMDYKPIKFAVREFLPQGLAILAGAPKTGKSFFALWLCLCVAKGEPVWDCETAKGTVLYLCLEDNQSRLQNRTLTITDDAPANLFFCWEAAWLGEGLEEQIRKFLSEQKETVLIVIDTLQCIRKQSLDYSYGTDYKDIQSLKKIADEYQLTILLIHHLRKQESKDAFHMISGTTGLQGAADTILVMTENKRGSGSVKLSVLGRDVEPRELKLERDENSIWMKKEDSLEKQKEPVDEIVSIVDGCMKKHIFLSGEPSALAELFSNASEKTISHLTLLKRLKKSSAELLRLGYAFHTRRSDGKRIMEISKITWLEGEKENENRFHQ</sequence>
<evidence type="ECO:0000313" key="1">
    <source>
        <dbReference type="EMBL" id="SHK55670.1"/>
    </source>
</evidence>
<protein>
    <submittedName>
        <fullName evidence="1">AAA domain-containing protein</fullName>
    </submittedName>
</protein>
<accession>A0A1M6TFC5</accession>
<organism evidence="1 2">
    <name type="scientific">Anaerotignum lactatifermentans DSM 14214</name>
    <dbReference type="NCBI Taxonomy" id="1121323"/>
    <lineage>
        <taxon>Bacteria</taxon>
        <taxon>Bacillati</taxon>
        <taxon>Bacillota</taxon>
        <taxon>Clostridia</taxon>
        <taxon>Lachnospirales</taxon>
        <taxon>Anaerotignaceae</taxon>
        <taxon>Anaerotignum</taxon>
    </lineage>
</organism>
<reference evidence="1 2" key="1">
    <citation type="submission" date="2016-11" db="EMBL/GenBank/DDBJ databases">
        <authorList>
            <person name="Jaros S."/>
            <person name="Januszkiewicz K."/>
            <person name="Wedrychowicz H."/>
        </authorList>
    </citation>
    <scope>NUCLEOTIDE SEQUENCE [LARGE SCALE GENOMIC DNA]</scope>
    <source>
        <strain evidence="1 2">DSM 14214</strain>
    </source>
</reference>
<name>A0A1M6TFC5_9FIRM</name>
<dbReference type="RefSeq" id="WP_072851323.1">
    <property type="nucleotide sequence ID" value="NZ_FRAH01000033.1"/>
</dbReference>
<dbReference type="AlphaFoldDB" id="A0A1M6TFC5"/>
<dbReference type="SUPFAM" id="SSF52540">
    <property type="entry name" value="P-loop containing nucleoside triphosphate hydrolases"/>
    <property type="match status" value="1"/>
</dbReference>
<proteinExistence type="predicted"/>
<evidence type="ECO:0000313" key="2">
    <source>
        <dbReference type="Proteomes" id="UP000183975"/>
    </source>
</evidence>
<dbReference type="Gene3D" id="3.40.50.300">
    <property type="entry name" value="P-loop containing nucleotide triphosphate hydrolases"/>
    <property type="match status" value="1"/>
</dbReference>
<dbReference type="Pfam" id="PF13481">
    <property type="entry name" value="AAA_25"/>
    <property type="match status" value="1"/>
</dbReference>